<dbReference type="GO" id="GO:0004430">
    <property type="term" value="F:1-phosphatidylinositol 4-kinase activity"/>
    <property type="evidence" value="ECO:0007669"/>
    <property type="project" value="UniProtKB-EC"/>
</dbReference>
<dbReference type="Gene3D" id="1.25.40.10">
    <property type="entry name" value="Tetratricopeptide repeat domain"/>
    <property type="match status" value="1"/>
</dbReference>
<proteinExistence type="inferred from homology"/>
<accession>A0A426ZEJ3</accession>
<name>A0A426ZEJ3_ENSVE</name>
<dbReference type="EC" id="2.7.1.67" evidence="2"/>
<feature type="domain" description="PI3K/PI4K catalytic" evidence="10">
    <location>
        <begin position="104"/>
        <end position="399"/>
    </location>
</feature>
<dbReference type="InterPro" id="IPR011990">
    <property type="entry name" value="TPR-like_helical_dom_sf"/>
</dbReference>
<reference evidence="11 12" key="1">
    <citation type="journal article" date="2014" name="Agronomy (Basel)">
        <title>A Draft Genome Sequence for Ensete ventricosum, the Drought-Tolerant Tree Against Hunger.</title>
        <authorList>
            <person name="Harrison J."/>
            <person name="Moore K.A."/>
            <person name="Paszkiewicz K."/>
            <person name="Jones T."/>
            <person name="Grant M."/>
            <person name="Ambacheew D."/>
            <person name="Muzemil S."/>
            <person name="Studholme D.J."/>
        </authorList>
    </citation>
    <scope>NUCLEOTIDE SEQUENCE [LARGE SCALE GENOMIC DNA]</scope>
</reference>
<feature type="repeat" description="PPR" evidence="8">
    <location>
        <begin position="602"/>
        <end position="636"/>
    </location>
</feature>
<protein>
    <recommendedName>
        <fullName evidence="2">1-phosphatidylinositol 4-kinase</fullName>
        <ecNumber evidence="2">2.7.1.67</ecNumber>
    </recommendedName>
</protein>
<dbReference type="InterPro" id="IPR000403">
    <property type="entry name" value="PI3/4_kinase_cat_dom"/>
</dbReference>
<keyword evidence="4" id="KW-0677">Repeat</keyword>
<dbReference type="PANTHER" id="PTHR45800">
    <property type="entry name" value="PHOSPHATIDYLINOSITOL 4-KINASE GAMMA"/>
    <property type="match status" value="1"/>
</dbReference>
<evidence type="ECO:0000256" key="6">
    <source>
        <dbReference type="ARBA" id="ARBA00022777"/>
    </source>
</evidence>
<evidence type="ECO:0000256" key="9">
    <source>
        <dbReference type="SAM" id="MobiDB-lite"/>
    </source>
</evidence>
<evidence type="ECO:0000313" key="12">
    <source>
        <dbReference type="Proteomes" id="UP000287651"/>
    </source>
</evidence>
<keyword evidence="7" id="KW-0067">ATP-binding</keyword>
<keyword evidence="3" id="KW-0808">Transferase</keyword>
<dbReference type="PROSITE" id="PS51375">
    <property type="entry name" value="PPR"/>
    <property type="match status" value="1"/>
</dbReference>
<dbReference type="Proteomes" id="UP000287651">
    <property type="component" value="Unassembled WGS sequence"/>
</dbReference>
<evidence type="ECO:0000256" key="2">
    <source>
        <dbReference type="ARBA" id="ARBA00012169"/>
    </source>
</evidence>
<dbReference type="InterPro" id="IPR002885">
    <property type="entry name" value="PPR_rpt"/>
</dbReference>
<gene>
    <name evidence="11" type="ORF">B296_00027683</name>
</gene>
<dbReference type="EMBL" id="AMZH03006998">
    <property type="protein sequence ID" value="RRT62414.1"/>
    <property type="molecule type" value="Genomic_DNA"/>
</dbReference>
<dbReference type="Pfam" id="PF00454">
    <property type="entry name" value="PI3_PI4_kinase"/>
    <property type="match status" value="1"/>
</dbReference>
<keyword evidence="5" id="KW-0547">Nucleotide-binding</keyword>
<dbReference type="AlphaFoldDB" id="A0A426ZEJ3"/>
<evidence type="ECO:0000256" key="4">
    <source>
        <dbReference type="ARBA" id="ARBA00022737"/>
    </source>
</evidence>
<evidence type="ECO:0000313" key="11">
    <source>
        <dbReference type="EMBL" id="RRT62414.1"/>
    </source>
</evidence>
<organism evidence="11 12">
    <name type="scientific">Ensete ventricosum</name>
    <name type="common">Abyssinian banana</name>
    <name type="synonym">Musa ensete</name>
    <dbReference type="NCBI Taxonomy" id="4639"/>
    <lineage>
        <taxon>Eukaryota</taxon>
        <taxon>Viridiplantae</taxon>
        <taxon>Streptophyta</taxon>
        <taxon>Embryophyta</taxon>
        <taxon>Tracheophyta</taxon>
        <taxon>Spermatophyta</taxon>
        <taxon>Magnoliopsida</taxon>
        <taxon>Liliopsida</taxon>
        <taxon>Zingiberales</taxon>
        <taxon>Musaceae</taxon>
        <taxon>Ensete</taxon>
    </lineage>
</organism>
<evidence type="ECO:0000256" key="3">
    <source>
        <dbReference type="ARBA" id="ARBA00022679"/>
    </source>
</evidence>
<dbReference type="NCBIfam" id="TIGR00756">
    <property type="entry name" value="PPR"/>
    <property type="match status" value="1"/>
</dbReference>
<keyword evidence="6" id="KW-0418">Kinase</keyword>
<evidence type="ECO:0000256" key="7">
    <source>
        <dbReference type="ARBA" id="ARBA00022840"/>
    </source>
</evidence>
<sequence>MAVAVDHCHGFKPPIWSRRCRLRSFPHPNPSLLDPEPAAAPGLPLRRTPKFCRSLSTPCLYSTSAIGPDEPRRDHTARIEIVAGRQSRTIHALVAEAAIALAFGATPVPVSEGLSAAHYLFNRFGQSFAVVKPVDEEAPALSVVGPPSWKHSTHASETGVREVAAHLLDHDGFAGVPPTALIVISRPISGSPQGDPTAPPANQSPERKIASIQRFMPHDFDAGELGPSRFSVSSVHRIGILDVRLLNVDRHAGNILVKKGSGGGCYDGCTGDSMAELVPIDHGLCLPELLDDPYFEWLHWPQASVPFFESEAEYVASLDPFGDAELLRVELPSLRESSLRILVVCTIFLKRAVVAGLCLADIGHMMTREFSGLEEGPSEFEALCKRVEDTMKNTTLSPEDDGYFNEEVSSGDDTSQVQFDMEDADGSGAEDALDVAPLLGKEEDHASENGDGSDEGSVKEHKLGGFGKSFSFSAAYFNHDGSRSISFEGLSEEEWSLFLERFEDLLPEALEARKSMGSKQRLGTSRECPCPSSQPHASEAIGFFLRTRFSGSSDAAAGLSVHGLSVKSGVESSLFRRLGVGLLLHGTVEDIRRMFDGMPEKDAVLWTSMLSGYARNRDSVSALAFFMKMVDGGLQPDHVVVSVSFACCYVSLRAVGIDRAREECARLLRSSVLRIAVAIRQCSSSTACPPGM</sequence>
<dbReference type="GO" id="GO:0005524">
    <property type="term" value="F:ATP binding"/>
    <property type="evidence" value="ECO:0007669"/>
    <property type="project" value="UniProtKB-KW"/>
</dbReference>
<feature type="region of interest" description="Disordered" evidence="9">
    <location>
        <begin position="393"/>
        <end position="414"/>
    </location>
</feature>
<comment type="similarity">
    <text evidence="1">Belongs to the PI3/PI4-kinase family. Type II PI4K subfamily.</text>
</comment>
<dbReference type="PANTHER" id="PTHR45800:SF21">
    <property type="entry name" value="PHOSPHATIDYLINOSITOL 4-KINASE GAMMA 8"/>
    <property type="match status" value="1"/>
</dbReference>
<evidence type="ECO:0000256" key="5">
    <source>
        <dbReference type="ARBA" id="ARBA00022741"/>
    </source>
</evidence>
<evidence type="ECO:0000256" key="8">
    <source>
        <dbReference type="PROSITE-ProRule" id="PRU00708"/>
    </source>
</evidence>
<evidence type="ECO:0000259" key="10">
    <source>
        <dbReference type="PROSITE" id="PS50290"/>
    </source>
</evidence>
<dbReference type="InterPro" id="IPR044571">
    <property type="entry name" value="P4KG1-8"/>
</dbReference>
<dbReference type="Pfam" id="PF01535">
    <property type="entry name" value="PPR"/>
    <property type="match status" value="1"/>
</dbReference>
<dbReference type="PROSITE" id="PS50290">
    <property type="entry name" value="PI3_4_KINASE_3"/>
    <property type="match status" value="1"/>
</dbReference>
<comment type="caution">
    <text evidence="11">The sequence shown here is derived from an EMBL/GenBank/DDBJ whole genome shotgun (WGS) entry which is preliminary data.</text>
</comment>
<evidence type="ECO:0000256" key="1">
    <source>
        <dbReference type="ARBA" id="ARBA00008941"/>
    </source>
</evidence>